<evidence type="ECO:0000313" key="4">
    <source>
        <dbReference type="Proteomes" id="UP000597444"/>
    </source>
</evidence>
<keyword evidence="2" id="KW-0812">Transmembrane</keyword>
<dbReference type="EMBL" id="BNJK01000003">
    <property type="protein sequence ID" value="GHP00769.1"/>
    <property type="molecule type" value="Genomic_DNA"/>
</dbReference>
<name>A0A8J3IYD8_9CHLR</name>
<feature type="region of interest" description="Disordered" evidence="1">
    <location>
        <begin position="252"/>
        <end position="278"/>
    </location>
</feature>
<reference evidence="3" key="1">
    <citation type="submission" date="2020-10" db="EMBL/GenBank/DDBJ databases">
        <title>Taxonomic study of unclassified bacteria belonging to the class Ktedonobacteria.</title>
        <authorList>
            <person name="Yabe S."/>
            <person name="Wang C.M."/>
            <person name="Zheng Y."/>
            <person name="Sakai Y."/>
            <person name="Cavaletti L."/>
            <person name="Monciardini P."/>
            <person name="Donadio S."/>
        </authorList>
    </citation>
    <scope>NUCLEOTIDE SEQUENCE</scope>
    <source>
        <strain evidence="3">ID150040</strain>
    </source>
</reference>
<comment type="caution">
    <text evidence="3">The sequence shown here is derived from an EMBL/GenBank/DDBJ whole genome shotgun (WGS) entry which is preliminary data.</text>
</comment>
<feature type="transmembrane region" description="Helical" evidence="2">
    <location>
        <begin position="34"/>
        <end position="52"/>
    </location>
</feature>
<dbReference type="AlphaFoldDB" id="A0A8J3IYD8"/>
<proteinExistence type="predicted"/>
<sequence length="278" mass="30681">MELVLLLFGLAVALIGLATLWISNHKFPRVSFQWTAAIFITFLLILSGYNSISNSPIISIPRPPPLSYEDASGLMTQILLPDHVVKSHSFGLTVTIIRTLPSAATATSESGQIQIPSQFNPVGTPDVPISAAFGPNFDPFVVAQLTSSAFDIAPPSQDIQSLDQQSIQFTWSVTPKLPDTQVLNVSVTGIWRPFNGSNQIQRLLAEHRLDVNVADTSTPFITPGQFTLSELVTALISSAMNVPWIVEFVKKRQEKKKKQSDTTSTPRSRTERRSRRRR</sequence>
<gene>
    <name evidence="3" type="ORF">KSF_108160</name>
</gene>
<accession>A0A8J3IYD8</accession>
<keyword evidence="4" id="KW-1185">Reference proteome</keyword>
<dbReference type="Proteomes" id="UP000597444">
    <property type="component" value="Unassembled WGS sequence"/>
</dbReference>
<evidence type="ECO:0000313" key="3">
    <source>
        <dbReference type="EMBL" id="GHP00769.1"/>
    </source>
</evidence>
<dbReference type="RefSeq" id="WP_220211354.1">
    <property type="nucleotide sequence ID" value="NZ_BNJK01000003.1"/>
</dbReference>
<keyword evidence="2" id="KW-1133">Transmembrane helix</keyword>
<evidence type="ECO:0000256" key="2">
    <source>
        <dbReference type="SAM" id="Phobius"/>
    </source>
</evidence>
<organism evidence="3 4">
    <name type="scientific">Reticulibacter mediterranei</name>
    <dbReference type="NCBI Taxonomy" id="2778369"/>
    <lineage>
        <taxon>Bacteria</taxon>
        <taxon>Bacillati</taxon>
        <taxon>Chloroflexota</taxon>
        <taxon>Ktedonobacteria</taxon>
        <taxon>Ktedonobacterales</taxon>
        <taxon>Reticulibacteraceae</taxon>
        <taxon>Reticulibacter</taxon>
    </lineage>
</organism>
<protein>
    <submittedName>
        <fullName evidence="3">Uncharacterized protein</fullName>
    </submittedName>
</protein>
<keyword evidence="2" id="KW-0472">Membrane</keyword>
<evidence type="ECO:0000256" key="1">
    <source>
        <dbReference type="SAM" id="MobiDB-lite"/>
    </source>
</evidence>